<evidence type="ECO:0000313" key="1">
    <source>
        <dbReference type="EMBL" id="MER6428220.1"/>
    </source>
</evidence>
<keyword evidence="2" id="KW-1185">Reference proteome</keyword>
<dbReference type="RefSeq" id="WP_176985518.1">
    <property type="nucleotide sequence ID" value="NZ_JBEPAZ010000006.1"/>
</dbReference>
<accession>A0ABV1U4H4</accession>
<reference evidence="1 2" key="1">
    <citation type="submission" date="2024-06" db="EMBL/GenBank/DDBJ databases">
        <title>The Natural Products Discovery Center: Release of the First 8490 Sequenced Strains for Exploring Actinobacteria Biosynthetic Diversity.</title>
        <authorList>
            <person name="Kalkreuter E."/>
            <person name="Kautsar S.A."/>
            <person name="Yang D."/>
            <person name="Bader C.D."/>
            <person name="Teijaro C.N."/>
            <person name="Fluegel L."/>
            <person name="Davis C.M."/>
            <person name="Simpson J.R."/>
            <person name="Lauterbach L."/>
            <person name="Steele A.D."/>
            <person name="Gui C."/>
            <person name="Meng S."/>
            <person name="Li G."/>
            <person name="Viehrig K."/>
            <person name="Ye F."/>
            <person name="Su P."/>
            <person name="Kiefer A.F."/>
            <person name="Nichols A."/>
            <person name="Cepeda A.J."/>
            <person name="Yan W."/>
            <person name="Fan B."/>
            <person name="Jiang Y."/>
            <person name="Adhikari A."/>
            <person name="Zheng C.-J."/>
            <person name="Schuster L."/>
            <person name="Cowan T.M."/>
            <person name="Smanski M.J."/>
            <person name="Chevrette M.G."/>
            <person name="De Carvalho L.P.S."/>
            <person name="Shen B."/>
        </authorList>
    </citation>
    <scope>NUCLEOTIDE SEQUENCE [LARGE SCALE GENOMIC DNA]</scope>
    <source>
        <strain evidence="1 2">NPDC001166</strain>
    </source>
</reference>
<protein>
    <submittedName>
        <fullName evidence="1">Uncharacterized protein</fullName>
    </submittedName>
</protein>
<gene>
    <name evidence="1" type="ORF">ABT272_10780</name>
</gene>
<organism evidence="1 2">
    <name type="scientific">Streptomyces sp. 900105245</name>
    <dbReference type="NCBI Taxonomy" id="3154379"/>
    <lineage>
        <taxon>Bacteria</taxon>
        <taxon>Bacillati</taxon>
        <taxon>Actinomycetota</taxon>
        <taxon>Actinomycetes</taxon>
        <taxon>Kitasatosporales</taxon>
        <taxon>Streptomycetaceae</taxon>
        <taxon>Streptomyces</taxon>
    </lineage>
</organism>
<comment type="caution">
    <text evidence="1">The sequence shown here is derived from an EMBL/GenBank/DDBJ whole genome shotgun (WGS) entry which is preliminary data.</text>
</comment>
<evidence type="ECO:0000313" key="2">
    <source>
        <dbReference type="Proteomes" id="UP001470023"/>
    </source>
</evidence>
<dbReference type="Proteomes" id="UP001470023">
    <property type="component" value="Unassembled WGS sequence"/>
</dbReference>
<name>A0ABV1U4H4_9ACTN</name>
<proteinExistence type="predicted"/>
<sequence>MVNAVPSGVHRRTDDTAQSARSLVIEDLDSLGQNDAVLFSICIIAFPAAEASGQFGA</sequence>
<dbReference type="EMBL" id="JBEPAZ010000006">
    <property type="protein sequence ID" value="MER6428220.1"/>
    <property type="molecule type" value="Genomic_DNA"/>
</dbReference>